<evidence type="ECO:0000313" key="2">
    <source>
        <dbReference type="EMBL" id="WVZ53757.1"/>
    </source>
</evidence>
<keyword evidence="1" id="KW-0472">Membrane</keyword>
<sequence length="144" mass="15464">MQCARCGGCACGCGAAAGAEALREEVEDTPLIMDLEKGPAAAPTVAAPSDTMAETTRAALMNHHDVEIEQLEVEFERASIRAVKCILRGLIVLPWVYLVDLMRRYVSTLSAEELILAVGPLSIVVLVVSFLFCMLMEGLPMISP</sequence>
<evidence type="ECO:0000313" key="3">
    <source>
        <dbReference type="Proteomes" id="UP001341281"/>
    </source>
</evidence>
<dbReference type="EMBL" id="CP144745">
    <property type="protein sequence ID" value="WVZ53757.1"/>
    <property type="molecule type" value="Genomic_DNA"/>
</dbReference>
<dbReference type="Proteomes" id="UP001341281">
    <property type="component" value="Chromosome 01"/>
</dbReference>
<reference evidence="2 3" key="1">
    <citation type="submission" date="2024-02" db="EMBL/GenBank/DDBJ databases">
        <title>High-quality chromosome-scale genome assembly of Pensacola bahiagrass (Paspalum notatum Flugge var. saurae).</title>
        <authorList>
            <person name="Vega J.M."/>
            <person name="Podio M."/>
            <person name="Orjuela J."/>
            <person name="Siena L.A."/>
            <person name="Pessino S.C."/>
            <person name="Combes M.C."/>
            <person name="Mariac C."/>
            <person name="Albertini E."/>
            <person name="Pupilli F."/>
            <person name="Ortiz J.P.A."/>
            <person name="Leblanc O."/>
        </authorList>
    </citation>
    <scope>NUCLEOTIDE SEQUENCE [LARGE SCALE GENOMIC DNA]</scope>
    <source>
        <strain evidence="2">R1</strain>
        <tissue evidence="2">Leaf</tissue>
    </source>
</reference>
<proteinExistence type="predicted"/>
<name>A0AAQ3PKU1_PASNO</name>
<keyword evidence="1" id="KW-0812">Transmembrane</keyword>
<dbReference type="AlphaFoldDB" id="A0AAQ3PKU1"/>
<accession>A0AAQ3PKU1</accession>
<keyword evidence="3" id="KW-1185">Reference proteome</keyword>
<organism evidence="2 3">
    <name type="scientific">Paspalum notatum var. saurae</name>
    <dbReference type="NCBI Taxonomy" id="547442"/>
    <lineage>
        <taxon>Eukaryota</taxon>
        <taxon>Viridiplantae</taxon>
        <taxon>Streptophyta</taxon>
        <taxon>Embryophyta</taxon>
        <taxon>Tracheophyta</taxon>
        <taxon>Spermatophyta</taxon>
        <taxon>Magnoliopsida</taxon>
        <taxon>Liliopsida</taxon>
        <taxon>Poales</taxon>
        <taxon>Poaceae</taxon>
        <taxon>PACMAD clade</taxon>
        <taxon>Panicoideae</taxon>
        <taxon>Andropogonodae</taxon>
        <taxon>Paspaleae</taxon>
        <taxon>Paspalinae</taxon>
        <taxon>Paspalum</taxon>
    </lineage>
</organism>
<evidence type="ECO:0000256" key="1">
    <source>
        <dbReference type="SAM" id="Phobius"/>
    </source>
</evidence>
<feature type="transmembrane region" description="Helical" evidence="1">
    <location>
        <begin position="114"/>
        <end position="135"/>
    </location>
</feature>
<gene>
    <name evidence="2" type="ORF">U9M48_004658</name>
</gene>
<keyword evidence="1" id="KW-1133">Transmembrane helix</keyword>
<protein>
    <submittedName>
        <fullName evidence="2">Uncharacterized protein</fullName>
    </submittedName>
</protein>